<keyword evidence="2" id="KW-1185">Reference proteome</keyword>
<comment type="caution">
    <text evidence="1">The sequence shown here is derived from an EMBL/GenBank/DDBJ whole genome shotgun (WGS) entry which is preliminary data.</text>
</comment>
<evidence type="ECO:0000313" key="1">
    <source>
        <dbReference type="EMBL" id="MUM78458.1"/>
    </source>
</evidence>
<dbReference type="EMBL" id="WODC01000008">
    <property type="protein sequence ID" value="MUM78458.1"/>
    <property type="molecule type" value="Genomic_DNA"/>
</dbReference>
<evidence type="ECO:0000313" key="2">
    <source>
        <dbReference type="Proteomes" id="UP000461162"/>
    </source>
</evidence>
<proteinExistence type="predicted"/>
<dbReference type="Proteomes" id="UP000461162">
    <property type="component" value="Unassembled WGS sequence"/>
</dbReference>
<protein>
    <submittedName>
        <fullName evidence="1">Uncharacterized protein</fullName>
    </submittedName>
</protein>
<sequence length="255" mass="28625">MADFSEYADQLQKEVVFEIAEGYFGDRRNLDDLMADFATMTGKLRELLPGIERAALRLHHLLLGNEASLYLALEVDPACIPFGRGMPLPLFTRIPLALTRAGRYVKCVRKSYDLLQRAVHDYLHGHYHVRDGDGGRKQLTVNYLGLRQFAAGINAEVGRVNRNRTPTGTLRYVKGMDPVNAERERLIGDVSYMDDGALDNDLRFAPVEFEILGLPEIQELPPLREAAGRIGRMSRALFGDRPGEAQAAMNDLLIR</sequence>
<dbReference type="RefSeq" id="WP_155935190.1">
    <property type="nucleotide sequence ID" value="NZ_WODC01000008.1"/>
</dbReference>
<reference evidence="1 2" key="1">
    <citation type="submission" date="2019-11" db="EMBL/GenBank/DDBJ databases">
        <title>Pseudodesulfovibrio alkaliphilus, sp. nov., an alkaliphilic sulfate-reducing bacteria from mud volcano of Taman peninsula, Russia.</title>
        <authorList>
            <person name="Frolova A."/>
            <person name="Merkel A.Y."/>
            <person name="Slobodkin A.I."/>
        </authorList>
    </citation>
    <scope>NUCLEOTIDE SEQUENCE [LARGE SCALE GENOMIC DNA]</scope>
    <source>
        <strain evidence="1 2">F-1</strain>
    </source>
</reference>
<organism evidence="1 2">
    <name type="scientific">Pseudodesulfovibrio alkaliphilus</name>
    <dbReference type="NCBI Taxonomy" id="2661613"/>
    <lineage>
        <taxon>Bacteria</taxon>
        <taxon>Pseudomonadati</taxon>
        <taxon>Thermodesulfobacteriota</taxon>
        <taxon>Desulfovibrionia</taxon>
        <taxon>Desulfovibrionales</taxon>
        <taxon>Desulfovibrionaceae</taxon>
    </lineage>
</organism>
<accession>A0A7K1KQU2</accession>
<gene>
    <name evidence="1" type="ORF">GKC30_12515</name>
</gene>
<dbReference type="AlphaFoldDB" id="A0A7K1KQU2"/>
<name>A0A7K1KQU2_9BACT</name>